<evidence type="ECO:0000313" key="2">
    <source>
        <dbReference type="EMBL" id="HFK20276.1"/>
    </source>
</evidence>
<proteinExistence type="predicted"/>
<name>A0A7C3J3N7_9CREN</name>
<dbReference type="SUPFAM" id="SSF51726">
    <property type="entry name" value="UROD/MetE-like"/>
    <property type="match status" value="1"/>
</dbReference>
<feature type="domain" description="Uroporphyrinogen decarboxylase (URO-D)" evidence="1">
    <location>
        <begin position="11"/>
        <end position="357"/>
    </location>
</feature>
<accession>A0A7C3J3N7</accession>
<dbReference type="PANTHER" id="PTHR47099">
    <property type="entry name" value="METHYLCOBAMIDE:COM METHYLTRANSFERASE MTBA"/>
    <property type="match status" value="1"/>
</dbReference>
<sequence>MALEKEEMNPFDRVTAALKGEPTDRVPIGWLGRREVGFGLPQVTVADVVREKSGYKLYKGIKAMVERFHPDMIAVMTYTTVEAVAMGTKDKYFADQLPAPIDYAVKSPEDLEKTKIPDPRVDGDLPCLYNAVKKVSNEFSGQVPIGAGTVGPFSVGARIRGLWDISFDIMRRPWFAHDVVKHATEACMNIIEGFREAGATGTSSGAGSETVLGIEHFRQFCVPYERMYHRKAKKLGYLSMSRHICSGPSADLVIDEFPKFGFDNLPILVWGYYKDAQTMQQKKKLFTEYAPAVAVGGTLRASDELFYGTPAQVEAESVKLLDVCSPGGHYFHMADCCIPPTTPLENLDAFVISAKKYRPKA</sequence>
<dbReference type="Gene3D" id="3.20.20.210">
    <property type="match status" value="1"/>
</dbReference>
<dbReference type="GO" id="GO:0004853">
    <property type="term" value="F:uroporphyrinogen decarboxylase activity"/>
    <property type="evidence" value="ECO:0007669"/>
    <property type="project" value="InterPro"/>
</dbReference>
<comment type="caution">
    <text evidence="2">The sequence shown here is derived from an EMBL/GenBank/DDBJ whole genome shotgun (WGS) entry which is preliminary data.</text>
</comment>
<evidence type="ECO:0000259" key="1">
    <source>
        <dbReference type="Pfam" id="PF01208"/>
    </source>
</evidence>
<dbReference type="EMBL" id="DSTX01000002">
    <property type="protein sequence ID" value="HFK20276.1"/>
    <property type="molecule type" value="Genomic_DNA"/>
</dbReference>
<dbReference type="GO" id="GO:0006779">
    <property type="term" value="P:porphyrin-containing compound biosynthetic process"/>
    <property type="evidence" value="ECO:0007669"/>
    <property type="project" value="InterPro"/>
</dbReference>
<dbReference type="InterPro" id="IPR000257">
    <property type="entry name" value="Uroporphyrinogen_deCOase"/>
</dbReference>
<protein>
    <recommendedName>
        <fullName evidence="1">Uroporphyrinogen decarboxylase (URO-D) domain-containing protein</fullName>
    </recommendedName>
</protein>
<dbReference type="PANTHER" id="PTHR47099:SF1">
    <property type="entry name" value="METHYLCOBAMIDE:COM METHYLTRANSFERASE MTBA"/>
    <property type="match status" value="1"/>
</dbReference>
<gene>
    <name evidence="2" type="ORF">ENS19_03245</name>
</gene>
<organism evidence="2">
    <name type="scientific">Candidatus Methanomethylicus mesodigestus</name>
    <dbReference type="NCBI Taxonomy" id="1867258"/>
    <lineage>
        <taxon>Archaea</taxon>
        <taxon>Thermoproteota</taxon>
        <taxon>Methanosuratincolia</taxon>
        <taxon>Candidatus Methanomethylicales</taxon>
        <taxon>Candidatus Methanomethylicaceae</taxon>
        <taxon>Candidatus Methanomethylicus</taxon>
    </lineage>
</organism>
<dbReference type="AlphaFoldDB" id="A0A7C3J3N7"/>
<dbReference type="InterPro" id="IPR052024">
    <property type="entry name" value="Methanogen_methyltrans"/>
</dbReference>
<dbReference type="InterPro" id="IPR038071">
    <property type="entry name" value="UROD/MetE-like_sf"/>
</dbReference>
<dbReference type="Pfam" id="PF01208">
    <property type="entry name" value="URO-D"/>
    <property type="match status" value="1"/>
</dbReference>
<reference evidence="2" key="1">
    <citation type="journal article" date="2020" name="mSystems">
        <title>Genome- and Community-Level Interaction Insights into Carbon Utilization and Element Cycling Functions of Hydrothermarchaeota in Hydrothermal Sediment.</title>
        <authorList>
            <person name="Zhou Z."/>
            <person name="Liu Y."/>
            <person name="Xu W."/>
            <person name="Pan J."/>
            <person name="Luo Z.H."/>
            <person name="Li M."/>
        </authorList>
    </citation>
    <scope>NUCLEOTIDE SEQUENCE [LARGE SCALE GENOMIC DNA]</scope>
    <source>
        <strain evidence="2">SpSt-468</strain>
    </source>
</reference>